<dbReference type="AlphaFoldDB" id="A0A9W4T413"/>
<organism evidence="3 4">
    <name type="scientific">Funneliformis geosporum</name>
    <dbReference type="NCBI Taxonomy" id="1117311"/>
    <lineage>
        <taxon>Eukaryota</taxon>
        <taxon>Fungi</taxon>
        <taxon>Fungi incertae sedis</taxon>
        <taxon>Mucoromycota</taxon>
        <taxon>Glomeromycotina</taxon>
        <taxon>Glomeromycetes</taxon>
        <taxon>Glomerales</taxon>
        <taxon>Glomeraceae</taxon>
        <taxon>Funneliformis</taxon>
    </lineage>
</organism>
<evidence type="ECO:0000313" key="4">
    <source>
        <dbReference type="Proteomes" id="UP001153678"/>
    </source>
</evidence>
<comment type="subunit">
    <text evidence="1">Component of the TIM23 complex.</text>
</comment>
<dbReference type="InterPro" id="IPR004274">
    <property type="entry name" value="FCP1_dom"/>
</dbReference>
<dbReference type="Proteomes" id="UP001153678">
    <property type="component" value="Unassembled WGS sequence"/>
</dbReference>
<sequence>MESSESISMESNHIKDENIAKDVNAAASLSTFYLNIISKPSINLALPSPKLIILDLNGTLCFRKKTRSKNKNYRIILRPFINEFINYLFDNYLVMIWSTSRPENVDKMVSLIFGDQKEKLIAVWARDKFGFTKEEYERDTKAIKNLDIIWKALNTQTESPDNLILDPTNTILIDDSRYKAQLQPFNAIHPRGFNRERVGKGGDSELTTIIKYLEVVKYQSNVAAYMKDHPFTDQEQLIS</sequence>
<gene>
    <name evidence="3" type="ORF">FWILDA_LOCUS16180</name>
</gene>
<proteinExistence type="inferred from homology"/>
<dbReference type="PROSITE" id="PS50969">
    <property type="entry name" value="FCP1"/>
    <property type="match status" value="1"/>
</dbReference>
<dbReference type="InterPro" id="IPR036412">
    <property type="entry name" value="HAD-like_sf"/>
</dbReference>
<feature type="domain" description="FCP1 homology" evidence="2">
    <location>
        <begin position="45"/>
        <end position="216"/>
    </location>
</feature>
<keyword evidence="1" id="KW-0811">Translocation</keyword>
<keyword evidence="1" id="KW-0496">Mitochondrion</keyword>
<evidence type="ECO:0000256" key="1">
    <source>
        <dbReference type="RuleBase" id="RU365079"/>
    </source>
</evidence>
<comment type="similarity">
    <text evidence="1">Belongs to the TIM50 family.</text>
</comment>
<dbReference type="Gene3D" id="3.40.50.1000">
    <property type="entry name" value="HAD superfamily/HAD-like"/>
    <property type="match status" value="1"/>
</dbReference>
<dbReference type="OrthoDB" id="1711508at2759"/>
<dbReference type="SMART" id="SM00577">
    <property type="entry name" value="CPDc"/>
    <property type="match status" value="1"/>
</dbReference>
<keyword evidence="1" id="KW-0813">Transport</keyword>
<accession>A0A9W4T413</accession>
<dbReference type="GO" id="GO:0005744">
    <property type="term" value="C:TIM23 mitochondrial import inner membrane translocase complex"/>
    <property type="evidence" value="ECO:0007669"/>
    <property type="project" value="UniProtKB-UniRule"/>
</dbReference>
<comment type="function">
    <text evidence="1">Essential component of the TIM23 complex, a complex that mediates the translocation of transit peptide-containing proteins across the mitochondrial inner membrane.</text>
</comment>
<comment type="caution">
    <text evidence="3">The sequence shown here is derived from an EMBL/GenBank/DDBJ whole genome shotgun (WGS) entry which is preliminary data.</text>
</comment>
<dbReference type="SUPFAM" id="SSF56784">
    <property type="entry name" value="HAD-like"/>
    <property type="match status" value="1"/>
</dbReference>
<dbReference type="Pfam" id="PF03031">
    <property type="entry name" value="NIF"/>
    <property type="match status" value="1"/>
</dbReference>
<keyword evidence="1" id="KW-0653">Protein transport</keyword>
<dbReference type="InterPro" id="IPR050365">
    <property type="entry name" value="TIM50"/>
</dbReference>
<dbReference type="GO" id="GO:0015031">
    <property type="term" value="P:protein transport"/>
    <property type="evidence" value="ECO:0007669"/>
    <property type="project" value="UniProtKB-KW"/>
</dbReference>
<evidence type="ECO:0000313" key="3">
    <source>
        <dbReference type="EMBL" id="CAI2193648.1"/>
    </source>
</evidence>
<name>A0A9W4T413_9GLOM</name>
<comment type="subcellular location">
    <subcellularLocation>
        <location evidence="1">Mitochondrion inner membrane</location>
        <topology evidence="1">Single-pass membrane protein</topology>
    </subcellularLocation>
</comment>
<protein>
    <recommendedName>
        <fullName evidence="1">Mitochondrial import inner membrane translocase subunit TIM50</fullName>
    </recommendedName>
</protein>
<keyword evidence="4" id="KW-1185">Reference proteome</keyword>
<evidence type="ECO:0000259" key="2">
    <source>
        <dbReference type="PROSITE" id="PS50969"/>
    </source>
</evidence>
<dbReference type="InterPro" id="IPR023214">
    <property type="entry name" value="HAD_sf"/>
</dbReference>
<dbReference type="EMBL" id="CAMKVN010009887">
    <property type="protein sequence ID" value="CAI2193648.1"/>
    <property type="molecule type" value="Genomic_DNA"/>
</dbReference>
<dbReference type="PANTHER" id="PTHR12210">
    <property type="entry name" value="DULLARD PROTEIN PHOSPHATASE"/>
    <property type="match status" value="1"/>
</dbReference>
<keyword evidence="1" id="KW-0809">Transit peptide</keyword>
<reference evidence="3" key="1">
    <citation type="submission" date="2022-08" db="EMBL/GenBank/DDBJ databases">
        <authorList>
            <person name="Kallberg Y."/>
            <person name="Tangrot J."/>
            <person name="Rosling A."/>
        </authorList>
    </citation>
    <scope>NUCLEOTIDE SEQUENCE</scope>
    <source>
        <strain evidence="3">Wild A</strain>
    </source>
</reference>